<evidence type="ECO:0000313" key="20">
    <source>
        <dbReference type="Proteomes" id="UP000753256"/>
    </source>
</evidence>
<dbReference type="CDD" id="cd07035">
    <property type="entry name" value="TPP_PYR_POX_like"/>
    <property type="match status" value="1"/>
</dbReference>
<evidence type="ECO:0000313" key="19">
    <source>
        <dbReference type="EMBL" id="HJG38110.1"/>
    </source>
</evidence>
<dbReference type="Proteomes" id="UP000753256">
    <property type="component" value="Unassembled WGS sequence"/>
</dbReference>
<dbReference type="SUPFAM" id="SSF52518">
    <property type="entry name" value="Thiamin diphosphate-binding fold (THDP-binding)"/>
    <property type="match status" value="2"/>
</dbReference>
<dbReference type="SUPFAM" id="SSF52467">
    <property type="entry name" value="DHS-like NAD/FAD-binding domain"/>
    <property type="match status" value="1"/>
</dbReference>
<comment type="pathway">
    <text evidence="1 14">Amino-acid biosynthesis; L-isoleucine biosynthesis; L-isoleucine from 2-oxobutanoate: step 1/4.</text>
</comment>
<dbReference type="InterPro" id="IPR039368">
    <property type="entry name" value="AHAS_TPP"/>
</dbReference>
<comment type="cofactor">
    <cofactor evidence="14">
        <name>thiamine diphosphate</name>
        <dbReference type="ChEBI" id="CHEBI:58937"/>
    </cofactor>
    <text evidence="14">Binds 1 thiamine pyrophosphate per subunit.</text>
</comment>
<dbReference type="InterPro" id="IPR012001">
    <property type="entry name" value="Thiamin_PyroP_enz_TPP-bd_dom"/>
</dbReference>
<feature type="region of interest" description="Disordered" evidence="15">
    <location>
        <begin position="1"/>
        <end position="84"/>
    </location>
</feature>
<dbReference type="InterPro" id="IPR029035">
    <property type="entry name" value="DHS-like_NAD/FAD-binding_dom"/>
</dbReference>
<dbReference type="InterPro" id="IPR011766">
    <property type="entry name" value="TPP_enzyme_TPP-bd"/>
</dbReference>
<gene>
    <name evidence="19" type="primary">ilvB</name>
    <name evidence="19" type="ORF">K8V70_09705</name>
</gene>
<organism evidence="19 20">
    <name type="scientific">Enorma phocaeensis</name>
    <dbReference type="NCBI Taxonomy" id="1871019"/>
    <lineage>
        <taxon>Bacteria</taxon>
        <taxon>Bacillati</taxon>
        <taxon>Actinomycetota</taxon>
        <taxon>Coriobacteriia</taxon>
        <taxon>Coriobacteriales</taxon>
        <taxon>Coriobacteriaceae</taxon>
        <taxon>Enorma</taxon>
    </lineage>
</organism>
<proteinExistence type="inferred from homology"/>
<dbReference type="AlphaFoldDB" id="A0A921IWJ1"/>
<feature type="domain" description="Thiamine pyrophosphate enzyme central" evidence="16">
    <location>
        <begin position="276"/>
        <end position="411"/>
    </location>
</feature>
<evidence type="ECO:0000256" key="3">
    <source>
        <dbReference type="ARBA" id="ARBA00007812"/>
    </source>
</evidence>
<dbReference type="EMBL" id="DYUZ01000035">
    <property type="protein sequence ID" value="HJG38110.1"/>
    <property type="molecule type" value="Genomic_DNA"/>
</dbReference>
<dbReference type="FunFam" id="3.40.50.970:FF:000007">
    <property type="entry name" value="Acetolactate synthase"/>
    <property type="match status" value="1"/>
</dbReference>
<dbReference type="InterPro" id="IPR045229">
    <property type="entry name" value="TPP_enz"/>
</dbReference>
<evidence type="ECO:0000259" key="17">
    <source>
        <dbReference type="Pfam" id="PF02775"/>
    </source>
</evidence>
<evidence type="ECO:0000256" key="13">
    <source>
        <dbReference type="ARBA" id="ARBA00048670"/>
    </source>
</evidence>
<evidence type="ECO:0000256" key="6">
    <source>
        <dbReference type="ARBA" id="ARBA00022630"/>
    </source>
</evidence>
<keyword evidence="9" id="KW-0274">FAD</keyword>
<keyword evidence="5 14" id="KW-0028">Amino-acid biosynthesis</keyword>
<keyword evidence="8 14" id="KW-0479">Metal-binding</keyword>
<evidence type="ECO:0000256" key="7">
    <source>
        <dbReference type="ARBA" id="ARBA00022679"/>
    </source>
</evidence>
<evidence type="ECO:0000256" key="15">
    <source>
        <dbReference type="SAM" id="MobiDB-lite"/>
    </source>
</evidence>
<dbReference type="FunFam" id="3.40.50.970:FF:000016">
    <property type="entry name" value="Acetolactate synthase"/>
    <property type="match status" value="1"/>
</dbReference>
<evidence type="ECO:0000256" key="4">
    <source>
        <dbReference type="ARBA" id="ARBA00013145"/>
    </source>
</evidence>
<dbReference type="Gene3D" id="3.40.50.1220">
    <property type="entry name" value="TPP-binding domain"/>
    <property type="match status" value="1"/>
</dbReference>
<dbReference type="InterPro" id="IPR000399">
    <property type="entry name" value="TPP-bd_CS"/>
</dbReference>
<keyword evidence="11 14" id="KW-0786">Thiamine pyrophosphate</keyword>
<keyword evidence="12 14" id="KW-0100">Branched-chain amino acid biosynthesis</keyword>
<reference evidence="19" key="2">
    <citation type="submission" date="2021-09" db="EMBL/GenBank/DDBJ databases">
        <authorList>
            <person name="Gilroy R."/>
        </authorList>
    </citation>
    <scope>NUCLEOTIDE SEQUENCE</scope>
    <source>
        <strain evidence="19">ChiHjej13B12-9602</strain>
    </source>
</reference>
<dbReference type="RefSeq" id="WP_273191231.1">
    <property type="nucleotide sequence ID" value="NZ_DYUZ01000035.1"/>
</dbReference>
<sequence length="705" mass="75086">MTDTKQAQAPDAVELGSATGAQAPLAGSPRTPDMPDDIRQHVCSSAAGPRPATDMSREARLARKKRAISGEPFGPGSNTDKEGKTMTGAQAIIASLEAEGVDTVFGYPGGQAIKIYDALYDSTKIRHILARHEQGAVHEADGYARATGRVGVVLVTSGPGATNTVTGIATAYMDSVPLVVISGQVTRGVIGTDAFQEADIVGITMPVVKHSFLLQSNDDLTRTFREAFYIASTGRPGPVLIDVPSDLAGEQMVFHYPDKIDIPSYRPTYKGNAKQVRQAVELIRTSTRPVLLVGGGCVTSHACDEVIELAETMQIPVVTTLIGKAAVPCSNPLNLGPVGMHGSKYANMAMTECNLIIAVGARFSDRVTGKLSEFAPHAKVIHIDIDPAEIGKVRDPQVPIVGDARAVVSAINERIAKLGIAPVSEEWVRTCYAWRERWPFYTEDFADYPDRIAPEQVLEALSNKLDPHASVVTTEVGQHQMWAHQHVHREESRTFISSGGLGTMGFGFPAAIGAKIGRPDCQVVCVAGDGSIQMNIQEMATAIGNGAAVKVLLIDNNALGMVHQWQRLFYHERYSCTEFTANPDFVKLAEAYGWGAERISHPAQIDAALDRMLASGLPYLLDVVIPTNQTVYPMVAPGAAIDDIIGAIDVTLGGVRVTEKGMSPAGEHAGAIAEPLPLSDSDADTRVAGATADVVWDESAQKGGE</sequence>
<evidence type="ECO:0000256" key="1">
    <source>
        <dbReference type="ARBA" id="ARBA00004974"/>
    </source>
</evidence>
<dbReference type="InterPro" id="IPR029061">
    <property type="entry name" value="THDP-binding"/>
</dbReference>
<dbReference type="PANTHER" id="PTHR18968:SF13">
    <property type="entry name" value="ACETOLACTATE SYNTHASE CATALYTIC SUBUNIT, MITOCHONDRIAL"/>
    <property type="match status" value="1"/>
</dbReference>
<evidence type="ECO:0000256" key="8">
    <source>
        <dbReference type="ARBA" id="ARBA00022723"/>
    </source>
</evidence>
<dbReference type="GO" id="GO:0009097">
    <property type="term" value="P:isoleucine biosynthetic process"/>
    <property type="evidence" value="ECO:0007669"/>
    <property type="project" value="TreeGrafter"/>
</dbReference>
<evidence type="ECO:0000256" key="2">
    <source>
        <dbReference type="ARBA" id="ARBA00005025"/>
    </source>
</evidence>
<comment type="catalytic activity">
    <reaction evidence="13 14">
        <text>2 pyruvate + H(+) = (2S)-2-acetolactate + CO2</text>
        <dbReference type="Rhea" id="RHEA:25249"/>
        <dbReference type="ChEBI" id="CHEBI:15361"/>
        <dbReference type="ChEBI" id="CHEBI:15378"/>
        <dbReference type="ChEBI" id="CHEBI:16526"/>
        <dbReference type="ChEBI" id="CHEBI:58476"/>
        <dbReference type="EC" id="2.2.1.6"/>
    </reaction>
</comment>
<dbReference type="PROSITE" id="PS00187">
    <property type="entry name" value="TPP_ENZYMES"/>
    <property type="match status" value="1"/>
</dbReference>
<dbReference type="InterPro" id="IPR012846">
    <property type="entry name" value="Acetolactate_synth_lsu"/>
</dbReference>
<evidence type="ECO:0000259" key="16">
    <source>
        <dbReference type="Pfam" id="PF00205"/>
    </source>
</evidence>
<evidence type="ECO:0000256" key="14">
    <source>
        <dbReference type="RuleBase" id="RU003591"/>
    </source>
</evidence>
<evidence type="ECO:0000256" key="10">
    <source>
        <dbReference type="ARBA" id="ARBA00022842"/>
    </source>
</evidence>
<comment type="similarity">
    <text evidence="3 14">Belongs to the TPP enzyme family.</text>
</comment>
<evidence type="ECO:0000256" key="12">
    <source>
        <dbReference type="ARBA" id="ARBA00023304"/>
    </source>
</evidence>
<evidence type="ECO:0000256" key="5">
    <source>
        <dbReference type="ARBA" id="ARBA00022605"/>
    </source>
</evidence>
<comment type="cofactor">
    <cofactor evidence="14">
        <name>Mg(2+)</name>
        <dbReference type="ChEBI" id="CHEBI:18420"/>
    </cofactor>
    <text evidence="14">Binds 1 Mg(2+) ion per subunit.</text>
</comment>
<dbReference type="InterPro" id="IPR012000">
    <property type="entry name" value="Thiamin_PyroP_enz_cen_dom"/>
</dbReference>
<evidence type="ECO:0000256" key="9">
    <source>
        <dbReference type="ARBA" id="ARBA00022827"/>
    </source>
</evidence>
<dbReference type="PANTHER" id="PTHR18968">
    <property type="entry name" value="THIAMINE PYROPHOSPHATE ENZYMES"/>
    <property type="match status" value="1"/>
</dbReference>
<dbReference type="CDD" id="cd02015">
    <property type="entry name" value="TPP_AHAS"/>
    <property type="match status" value="1"/>
</dbReference>
<dbReference type="GO" id="GO:0009099">
    <property type="term" value="P:L-valine biosynthetic process"/>
    <property type="evidence" value="ECO:0007669"/>
    <property type="project" value="TreeGrafter"/>
</dbReference>
<feature type="domain" description="Thiamine pyrophosphate enzyme N-terminal TPP-binding" evidence="18">
    <location>
        <begin position="86"/>
        <end position="201"/>
    </location>
</feature>
<dbReference type="GO" id="GO:0005948">
    <property type="term" value="C:acetolactate synthase complex"/>
    <property type="evidence" value="ECO:0007669"/>
    <property type="project" value="TreeGrafter"/>
</dbReference>
<dbReference type="GO" id="GO:0050660">
    <property type="term" value="F:flavin adenine dinucleotide binding"/>
    <property type="evidence" value="ECO:0007669"/>
    <property type="project" value="InterPro"/>
</dbReference>
<dbReference type="GO" id="GO:0003984">
    <property type="term" value="F:acetolactate synthase activity"/>
    <property type="evidence" value="ECO:0007669"/>
    <property type="project" value="UniProtKB-EC"/>
</dbReference>
<evidence type="ECO:0000259" key="18">
    <source>
        <dbReference type="Pfam" id="PF02776"/>
    </source>
</evidence>
<dbReference type="NCBIfam" id="TIGR00118">
    <property type="entry name" value="acolac_lg"/>
    <property type="match status" value="1"/>
</dbReference>
<keyword evidence="10 14" id="KW-0460">Magnesium</keyword>
<reference evidence="19" key="1">
    <citation type="journal article" date="2021" name="PeerJ">
        <title>Extensive microbial diversity within the chicken gut microbiome revealed by metagenomics and culture.</title>
        <authorList>
            <person name="Gilroy R."/>
            <person name="Ravi A."/>
            <person name="Getino M."/>
            <person name="Pursley I."/>
            <person name="Horton D.L."/>
            <person name="Alikhan N.F."/>
            <person name="Baker D."/>
            <person name="Gharbi K."/>
            <person name="Hall N."/>
            <person name="Watson M."/>
            <person name="Adriaenssens E.M."/>
            <person name="Foster-Nyarko E."/>
            <person name="Jarju S."/>
            <person name="Secka A."/>
            <person name="Antonio M."/>
            <person name="Oren A."/>
            <person name="Chaudhuri R.R."/>
            <person name="La Ragione R."/>
            <person name="Hildebrand F."/>
            <person name="Pallen M.J."/>
        </authorList>
    </citation>
    <scope>NUCLEOTIDE SEQUENCE</scope>
    <source>
        <strain evidence="19">ChiHjej13B12-9602</strain>
    </source>
</reference>
<keyword evidence="6" id="KW-0285">Flavoprotein</keyword>
<evidence type="ECO:0000256" key="11">
    <source>
        <dbReference type="ARBA" id="ARBA00023052"/>
    </source>
</evidence>
<dbReference type="Pfam" id="PF02775">
    <property type="entry name" value="TPP_enzyme_C"/>
    <property type="match status" value="1"/>
</dbReference>
<accession>A0A921IWJ1</accession>
<comment type="caution">
    <text evidence="19">The sequence shown here is derived from an EMBL/GenBank/DDBJ whole genome shotgun (WGS) entry which is preliminary data.</text>
</comment>
<keyword evidence="7 14" id="KW-0808">Transferase</keyword>
<dbReference type="FunFam" id="3.40.50.1220:FF:000008">
    <property type="entry name" value="Acetolactate synthase"/>
    <property type="match status" value="1"/>
</dbReference>
<protein>
    <recommendedName>
        <fullName evidence="4 14">Acetolactate synthase</fullName>
        <ecNumber evidence="4 14">2.2.1.6</ecNumber>
    </recommendedName>
</protein>
<feature type="domain" description="Thiamine pyrophosphate enzyme TPP-binding" evidence="17">
    <location>
        <begin position="476"/>
        <end position="623"/>
    </location>
</feature>
<name>A0A921IWJ1_9ACTN</name>
<dbReference type="Gene3D" id="3.40.50.970">
    <property type="match status" value="2"/>
</dbReference>
<comment type="pathway">
    <text evidence="2 14">Amino-acid biosynthesis; L-valine biosynthesis; L-valine from pyruvate: step 1/4.</text>
</comment>
<dbReference type="GO" id="GO:0000287">
    <property type="term" value="F:magnesium ion binding"/>
    <property type="evidence" value="ECO:0007669"/>
    <property type="project" value="UniProtKB-UniRule"/>
</dbReference>
<dbReference type="EC" id="2.2.1.6" evidence="4 14"/>
<dbReference type="Pfam" id="PF02776">
    <property type="entry name" value="TPP_enzyme_N"/>
    <property type="match status" value="1"/>
</dbReference>
<dbReference type="GO" id="GO:0030976">
    <property type="term" value="F:thiamine pyrophosphate binding"/>
    <property type="evidence" value="ECO:0007669"/>
    <property type="project" value="UniProtKB-UniRule"/>
</dbReference>
<dbReference type="Pfam" id="PF00205">
    <property type="entry name" value="TPP_enzyme_M"/>
    <property type="match status" value="1"/>
</dbReference>